<feature type="compositionally biased region" description="Polar residues" evidence="1">
    <location>
        <begin position="70"/>
        <end position="82"/>
    </location>
</feature>
<dbReference type="EMBL" id="JABXWT010000006">
    <property type="protein sequence ID" value="NVO56647.1"/>
    <property type="molecule type" value="Genomic_DNA"/>
</dbReference>
<accession>A0ABX2PSX7</accession>
<organism evidence="2 3">
    <name type="scientific">Ruegeria haliotis</name>
    <dbReference type="NCBI Taxonomy" id="2747601"/>
    <lineage>
        <taxon>Bacteria</taxon>
        <taxon>Pseudomonadati</taxon>
        <taxon>Pseudomonadota</taxon>
        <taxon>Alphaproteobacteria</taxon>
        <taxon>Rhodobacterales</taxon>
        <taxon>Roseobacteraceae</taxon>
        <taxon>Ruegeria</taxon>
    </lineage>
</organism>
<proteinExistence type="predicted"/>
<comment type="caution">
    <text evidence="2">The sequence shown here is derived from an EMBL/GenBank/DDBJ whole genome shotgun (WGS) entry which is preliminary data.</text>
</comment>
<evidence type="ECO:0000256" key="1">
    <source>
        <dbReference type="SAM" id="MobiDB-lite"/>
    </source>
</evidence>
<evidence type="ECO:0000313" key="3">
    <source>
        <dbReference type="Proteomes" id="UP000630805"/>
    </source>
</evidence>
<reference evidence="2 3" key="1">
    <citation type="submission" date="2020-06" db="EMBL/GenBank/DDBJ databases">
        <authorList>
            <person name="Cao W.R."/>
        </authorList>
    </citation>
    <scope>NUCLEOTIDE SEQUENCE [LARGE SCALE GENOMIC DNA]</scope>
    <source>
        <strain evidence="2 3">B1Z28</strain>
    </source>
</reference>
<evidence type="ECO:0000313" key="2">
    <source>
        <dbReference type="EMBL" id="NVO56647.1"/>
    </source>
</evidence>
<dbReference type="Proteomes" id="UP000630805">
    <property type="component" value="Unassembled WGS sequence"/>
</dbReference>
<name>A0ABX2PSX7_9RHOB</name>
<keyword evidence="3" id="KW-1185">Reference proteome</keyword>
<dbReference type="RefSeq" id="WP_176865306.1">
    <property type="nucleotide sequence ID" value="NZ_JABXWT010000006.1"/>
</dbReference>
<gene>
    <name evidence="2" type="ORF">HW561_12700</name>
</gene>
<sequence length="94" mass="10662">MRKIKTEDAKEDVSASNYVRTHQFVLGLFGFLKNLGHRRSQSNKFYTEKPLNRTVEPSSSDASSKHPKQSKPTLSNEVGTESRTAERATTFYLP</sequence>
<feature type="region of interest" description="Disordered" evidence="1">
    <location>
        <begin position="42"/>
        <end position="94"/>
    </location>
</feature>
<protein>
    <submittedName>
        <fullName evidence="2">Uncharacterized protein</fullName>
    </submittedName>
</protein>